<protein>
    <recommendedName>
        <fullName evidence="1">Beta-lactamase-related domain-containing protein</fullName>
    </recommendedName>
</protein>
<evidence type="ECO:0000313" key="2">
    <source>
        <dbReference type="EMBL" id="GBG91244.1"/>
    </source>
</evidence>
<dbReference type="AlphaFoldDB" id="A0A388M9J3"/>
<evidence type="ECO:0000259" key="1">
    <source>
        <dbReference type="Pfam" id="PF00144"/>
    </source>
</evidence>
<sequence length="646" mass="70754">MGVKHHRGGGSSGGMAIARANQQVERARLLFLSLVMCCAFHADLPARAGADALPLNQDQPPGAVAEPLLFSVGPHVGPDLDAMPSEAQPLMMAMDMHSVEGATAGDERRPDFALKIPMLGVRPEHADIAQSPEGNMKPLTYDALVREGLRRPSPVAGENARPASDYDHQVALTDMFLARLEAKRLFSGSIAIAIRDRIVYNQNFGYSSFELQSRFKSQSTFPVGSCSRLFVAIAINQLALAGVIKLTDTIDTYLDPDELGFKTPYCPQIYGPWDEPPTPPPDGGGGAAPADCAIPTILHLLTMTSGFADVISCHYDENSWMARRWCFGRDGPFRDSVMGLVTNLDFMMGRYLASELVRLVIRAPLWFAPGAMFDDSDVNYWFLQHIIEKVTRMPYGAYVERNILIPAGLTFTRYDPSGGVGAVFRNSVEGPGYYVTVRDGAEDQFLRGGEMHVGRYPVFEPYDFGLAAASGAIYTRPTGIIKLITTLLQNPSKLKLTQETVQAMLTPPEGIFIDNEYTNATEEDRLRYAQGIAVFHSSAPPSGVIRLFAPGDMQGFTTMVHATVNVTDGYANIGTLVYSRNVKFVHPTLDADTCTLFRDDHSPNITQPELLTIPPDLCDMFKLNPNGFDYVARGLSRIWPQLALGS</sequence>
<gene>
    <name evidence="2" type="ORF">CBR_g52130</name>
</gene>
<dbReference type="InterPro" id="IPR050491">
    <property type="entry name" value="AmpC-like"/>
</dbReference>
<feature type="domain" description="Beta-lactamase-related" evidence="1">
    <location>
        <begin position="178"/>
        <end position="488"/>
    </location>
</feature>
<dbReference type="Gramene" id="GBG91244">
    <property type="protein sequence ID" value="GBG91244"/>
    <property type="gene ID" value="CBR_g52130"/>
</dbReference>
<dbReference type="PANTHER" id="PTHR46825:SF9">
    <property type="entry name" value="BETA-LACTAMASE-RELATED DOMAIN-CONTAINING PROTEIN"/>
    <property type="match status" value="1"/>
</dbReference>
<dbReference type="Gene3D" id="3.40.710.10">
    <property type="entry name" value="DD-peptidase/beta-lactamase superfamily"/>
    <property type="match status" value="1"/>
</dbReference>
<dbReference type="OrthoDB" id="508529at2759"/>
<keyword evidence="3" id="KW-1185">Reference proteome</keyword>
<dbReference type="STRING" id="69332.A0A388M9J3"/>
<name>A0A388M9J3_CHABU</name>
<dbReference type="PANTHER" id="PTHR46825">
    <property type="entry name" value="D-ALANYL-D-ALANINE-CARBOXYPEPTIDASE/ENDOPEPTIDASE AMPH"/>
    <property type="match status" value="1"/>
</dbReference>
<dbReference type="Pfam" id="PF00144">
    <property type="entry name" value="Beta-lactamase"/>
    <property type="match status" value="1"/>
</dbReference>
<accession>A0A388M9J3</accession>
<dbReference type="SUPFAM" id="SSF56601">
    <property type="entry name" value="beta-lactamase/transpeptidase-like"/>
    <property type="match status" value="1"/>
</dbReference>
<evidence type="ECO:0000313" key="3">
    <source>
        <dbReference type="Proteomes" id="UP000265515"/>
    </source>
</evidence>
<organism evidence="2 3">
    <name type="scientific">Chara braunii</name>
    <name type="common">Braun's stonewort</name>
    <dbReference type="NCBI Taxonomy" id="69332"/>
    <lineage>
        <taxon>Eukaryota</taxon>
        <taxon>Viridiplantae</taxon>
        <taxon>Streptophyta</taxon>
        <taxon>Charophyceae</taxon>
        <taxon>Charales</taxon>
        <taxon>Characeae</taxon>
        <taxon>Chara</taxon>
    </lineage>
</organism>
<proteinExistence type="predicted"/>
<comment type="caution">
    <text evidence="2">The sequence shown here is derived from an EMBL/GenBank/DDBJ whole genome shotgun (WGS) entry which is preliminary data.</text>
</comment>
<dbReference type="Proteomes" id="UP000265515">
    <property type="component" value="Unassembled WGS sequence"/>
</dbReference>
<dbReference type="InterPro" id="IPR001466">
    <property type="entry name" value="Beta-lactam-related"/>
</dbReference>
<dbReference type="InterPro" id="IPR012338">
    <property type="entry name" value="Beta-lactam/transpept-like"/>
</dbReference>
<dbReference type="EMBL" id="BFEA01000886">
    <property type="protein sequence ID" value="GBG91244.1"/>
    <property type="molecule type" value="Genomic_DNA"/>
</dbReference>
<reference evidence="2 3" key="1">
    <citation type="journal article" date="2018" name="Cell">
        <title>The Chara Genome: Secondary Complexity and Implications for Plant Terrestrialization.</title>
        <authorList>
            <person name="Nishiyama T."/>
            <person name="Sakayama H."/>
            <person name="Vries J.D."/>
            <person name="Buschmann H."/>
            <person name="Saint-Marcoux D."/>
            <person name="Ullrich K.K."/>
            <person name="Haas F.B."/>
            <person name="Vanderstraeten L."/>
            <person name="Becker D."/>
            <person name="Lang D."/>
            <person name="Vosolsobe S."/>
            <person name="Rombauts S."/>
            <person name="Wilhelmsson P.K.I."/>
            <person name="Janitza P."/>
            <person name="Kern R."/>
            <person name="Heyl A."/>
            <person name="Rumpler F."/>
            <person name="Villalobos L.I.A.C."/>
            <person name="Clay J.M."/>
            <person name="Skokan R."/>
            <person name="Toyoda A."/>
            <person name="Suzuki Y."/>
            <person name="Kagoshima H."/>
            <person name="Schijlen E."/>
            <person name="Tajeshwar N."/>
            <person name="Catarino B."/>
            <person name="Hetherington A.J."/>
            <person name="Saltykova A."/>
            <person name="Bonnot C."/>
            <person name="Breuninger H."/>
            <person name="Symeonidi A."/>
            <person name="Radhakrishnan G.V."/>
            <person name="Van Nieuwerburgh F."/>
            <person name="Deforce D."/>
            <person name="Chang C."/>
            <person name="Karol K.G."/>
            <person name="Hedrich R."/>
            <person name="Ulvskov P."/>
            <person name="Glockner G."/>
            <person name="Delwiche C.F."/>
            <person name="Petrasek J."/>
            <person name="Van de Peer Y."/>
            <person name="Friml J."/>
            <person name="Beilby M."/>
            <person name="Dolan L."/>
            <person name="Kohara Y."/>
            <person name="Sugano S."/>
            <person name="Fujiyama A."/>
            <person name="Delaux P.-M."/>
            <person name="Quint M."/>
            <person name="TheiBen G."/>
            <person name="Hagemann M."/>
            <person name="Harholt J."/>
            <person name="Dunand C."/>
            <person name="Zachgo S."/>
            <person name="Langdale J."/>
            <person name="Maumus F."/>
            <person name="Straeten D.V.D."/>
            <person name="Gould S.B."/>
            <person name="Rensing S.A."/>
        </authorList>
    </citation>
    <scope>NUCLEOTIDE SEQUENCE [LARGE SCALE GENOMIC DNA]</scope>
    <source>
        <strain evidence="2 3">S276</strain>
    </source>
</reference>